<evidence type="ECO:0000259" key="2">
    <source>
        <dbReference type="Pfam" id="PF02517"/>
    </source>
</evidence>
<dbReference type="EMBL" id="JBBMFS010000007">
    <property type="protein sequence ID" value="MEQ2555263.1"/>
    <property type="molecule type" value="Genomic_DNA"/>
</dbReference>
<keyword evidence="1" id="KW-0812">Transmembrane</keyword>
<keyword evidence="4" id="KW-1185">Reference proteome</keyword>
<dbReference type="PANTHER" id="PTHR36435">
    <property type="entry name" value="SLR1288 PROTEIN"/>
    <property type="match status" value="1"/>
</dbReference>
<sequence length="311" mass="33960">MCKRINRFIPVLFVSSIVLTILAGAVIAVTGVNIPLWGSYLISQAIVLLPALVYVAVHKINIIACMPYRKLRISDGLLSLLIGYTLIPLMLFINSVSGLFSTNYVQGSVQELVAYPFWLQLLIIAVLPACVEEFVFRGLIYHSYRKNGILGAAVLSGLVFGLMHLNINQLSYAAVMGIIFALLVEATGSMYSSMLAHFAANSYSVILMQLVSMTSGGSELLEQSAQAAESSMNSVPVIIAQLVMLGLVAAGFLGIAYLLFKKIAVRNGRWEYLKEQLHKGFKPQNGERFITPPLIATVAAALAYMLYIEFI</sequence>
<proteinExistence type="predicted"/>
<dbReference type="InterPro" id="IPR003675">
    <property type="entry name" value="Rce1/LyrA-like_dom"/>
</dbReference>
<feature type="transmembrane region" description="Helical" evidence="1">
    <location>
        <begin position="37"/>
        <end position="57"/>
    </location>
</feature>
<feature type="domain" description="CAAX prenyl protease 2/Lysostaphin resistance protein A-like" evidence="2">
    <location>
        <begin position="117"/>
        <end position="202"/>
    </location>
</feature>
<feature type="transmembrane region" description="Helical" evidence="1">
    <location>
        <begin position="171"/>
        <end position="191"/>
    </location>
</feature>
<accession>A0ABV1H704</accession>
<keyword evidence="1" id="KW-1133">Transmembrane helix</keyword>
<dbReference type="Pfam" id="PF02517">
    <property type="entry name" value="Rce1-like"/>
    <property type="match status" value="1"/>
</dbReference>
<keyword evidence="1" id="KW-0472">Membrane</keyword>
<dbReference type="InterPro" id="IPR052710">
    <property type="entry name" value="CAAX_protease"/>
</dbReference>
<feature type="transmembrane region" description="Helical" evidence="1">
    <location>
        <begin position="148"/>
        <end position="165"/>
    </location>
</feature>
<reference evidence="3" key="1">
    <citation type="submission" date="2024-03" db="EMBL/GenBank/DDBJ databases">
        <title>Human intestinal bacterial collection.</title>
        <authorList>
            <person name="Pauvert C."/>
            <person name="Hitch T.C.A."/>
            <person name="Clavel T."/>
        </authorList>
    </citation>
    <scope>NUCLEOTIDE SEQUENCE [LARGE SCALE GENOMIC DNA]</scope>
    <source>
        <strain evidence="3">CLA-AA-H89B</strain>
    </source>
</reference>
<evidence type="ECO:0000313" key="4">
    <source>
        <dbReference type="Proteomes" id="UP001546774"/>
    </source>
</evidence>
<name>A0ABV1H704_9FIRM</name>
<gene>
    <name evidence="3" type="ORF">WMO37_09625</name>
</gene>
<dbReference type="Proteomes" id="UP001546774">
    <property type="component" value="Unassembled WGS sequence"/>
</dbReference>
<evidence type="ECO:0000256" key="1">
    <source>
        <dbReference type="SAM" id="Phobius"/>
    </source>
</evidence>
<feature type="transmembrane region" description="Helical" evidence="1">
    <location>
        <begin position="77"/>
        <end position="97"/>
    </location>
</feature>
<feature type="transmembrane region" description="Helical" evidence="1">
    <location>
        <begin position="289"/>
        <end position="308"/>
    </location>
</feature>
<feature type="transmembrane region" description="Helical" evidence="1">
    <location>
        <begin position="117"/>
        <end position="136"/>
    </location>
</feature>
<organism evidence="3 4">
    <name type="scientific">Lachnospira intestinalis</name>
    <dbReference type="NCBI Taxonomy" id="3133158"/>
    <lineage>
        <taxon>Bacteria</taxon>
        <taxon>Bacillati</taxon>
        <taxon>Bacillota</taxon>
        <taxon>Clostridia</taxon>
        <taxon>Lachnospirales</taxon>
        <taxon>Lachnospiraceae</taxon>
        <taxon>Lachnospira</taxon>
    </lineage>
</organism>
<protein>
    <submittedName>
        <fullName evidence="3">Type II CAAX endopeptidase family protein</fullName>
    </submittedName>
</protein>
<evidence type="ECO:0000313" key="3">
    <source>
        <dbReference type="EMBL" id="MEQ2555263.1"/>
    </source>
</evidence>
<dbReference type="PANTHER" id="PTHR36435:SF1">
    <property type="entry name" value="CAAX AMINO TERMINAL PROTEASE FAMILY PROTEIN"/>
    <property type="match status" value="1"/>
</dbReference>
<feature type="transmembrane region" description="Helical" evidence="1">
    <location>
        <begin position="238"/>
        <end position="260"/>
    </location>
</feature>
<feature type="transmembrane region" description="Helical" evidence="1">
    <location>
        <begin position="12"/>
        <end position="31"/>
    </location>
</feature>
<feature type="transmembrane region" description="Helical" evidence="1">
    <location>
        <begin position="198"/>
        <end position="218"/>
    </location>
</feature>
<comment type="caution">
    <text evidence="3">The sequence shown here is derived from an EMBL/GenBank/DDBJ whole genome shotgun (WGS) entry which is preliminary data.</text>
</comment>